<dbReference type="SUPFAM" id="SSF46785">
    <property type="entry name" value="Winged helix' DNA-binding domain"/>
    <property type="match status" value="2"/>
</dbReference>
<protein>
    <submittedName>
        <fullName evidence="4">Vacuolar protein-sorting-associated protein 25</fullName>
    </submittedName>
</protein>
<name>A0ABR2L6A7_9EUKA</name>
<evidence type="ECO:0000313" key="4">
    <source>
        <dbReference type="EMBL" id="KAK8898871.1"/>
    </source>
</evidence>
<dbReference type="Gene3D" id="1.10.10.570">
    <property type="entry name" value="Winged helix' DNA-binding domain. Chain C. Domain 1"/>
    <property type="match status" value="1"/>
</dbReference>
<dbReference type="Pfam" id="PF05871">
    <property type="entry name" value="ESCRT-II"/>
    <property type="match status" value="1"/>
</dbReference>
<evidence type="ECO:0000313" key="5">
    <source>
        <dbReference type="Proteomes" id="UP001470230"/>
    </source>
</evidence>
<evidence type="ECO:0000256" key="1">
    <source>
        <dbReference type="ARBA" id="ARBA00009674"/>
    </source>
</evidence>
<keyword evidence="3" id="KW-0653">Protein transport</keyword>
<dbReference type="InterPro" id="IPR014041">
    <property type="entry name" value="ESCRT-II_cplx_Vps25-sub_N"/>
</dbReference>
<dbReference type="EMBL" id="JAPFFF010000001">
    <property type="protein sequence ID" value="KAK8898871.1"/>
    <property type="molecule type" value="Genomic_DNA"/>
</dbReference>
<dbReference type="PANTHER" id="PTHR13149:SF0">
    <property type="entry name" value="VACUOLAR PROTEIN-SORTING-ASSOCIATED PROTEIN 25"/>
    <property type="match status" value="1"/>
</dbReference>
<keyword evidence="2" id="KW-0813">Transport</keyword>
<dbReference type="InterPro" id="IPR036390">
    <property type="entry name" value="WH_DNA-bd_sf"/>
</dbReference>
<dbReference type="InterPro" id="IPR008570">
    <property type="entry name" value="ESCRT-II_cplx_Vps25-sub"/>
</dbReference>
<dbReference type="Gene3D" id="1.10.10.10">
    <property type="entry name" value="Winged helix-like DNA-binding domain superfamily/Winged helix DNA-binding domain"/>
    <property type="match status" value="1"/>
</dbReference>
<comment type="similarity">
    <text evidence="1">Belongs to the VPS25 family.</text>
</comment>
<accession>A0ABR2L6A7</accession>
<dbReference type="PANTHER" id="PTHR13149">
    <property type="entry name" value="VACUOLAR PROTEIN SORTING-ASSOCIATED PROTEIN VPS25"/>
    <property type="match status" value="1"/>
</dbReference>
<gene>
    <name evidence="4" type="ORF">M9Y10_001163</name>
</gene>
<proteinExistence type="inferred from homology"/>
<evidence type="ECO:0000256" key="2">
    <source>
        <dbReference type="ARBA" id="ARBA00022448"/>
    </source>
</evidence>
<organism evidence="4 5">
    <name type="scientific">Tritrichomonas musculus</name>
    <dbReference type="NCBI Taxonomy" id="1915356"/>
    <lineage>
        <taxon>Eukaryota</taxon>
        <taxon>Metamonada</taxon>
        <taxon>Parabasalia</taxon>
        <taxon>Tritrichomonadida</taxon>
        <taxon>Tritrichomonadidae</taxon>
        <taxon>Tritrichomonas</taxon>
    </lineage>
</organism>
<sequence>MKNFKFPDYFDYPPFWTKQPNEEMFEKQVELWSSLICSFCKTINKSKIEINTVLDSPLFTNEKIKRRLSRETLMAILEKMEKIGLVRFVSERTSAIIFWISIDDWAKKLLDYANKYGNGPYTFYELVEGDSAPNRPFKGMDYETCAEVVNYLESQGKAIHSNKDKPALLQHGVKLLL</sequence>
<reference evidence="4 5" key="1">
    <citation type="submission" date="2024-04" db="EMBL/GenBank/DDBJ databases">
        <title>Tritrichomonas musculus Genome.</title>
        <authorList>
            <person name="Alves-Ferreira E."/>
            <person name="Grigg M."/>
            <person name="Lorenzi H."/>
            <person name="Galac M."/>
        </authorList>
    </citation>
    <scope>NUCLEOTIDE SEQUENCE [LARGE SCALE GENOMIC DNA]</scope>
    <source>
        <strain evidence="4 5">EAF2021</strain>
    </source>
</reference>
<dbReference type="Proteomes" id="UP001470230">
    <property type="component" value="Unassembled WGS sequence"/>
</dbReference>
<comment type="caution">
    <text evidence="4">The sequence shown here is derived from an EMBL/GenBank/DDBJ whole genome shotgun (WGS) entry which is preliminary data.</text>
</comment>
<dbReference type="InterPro" id="IPR036388">
    <property type="entry name" value="WH-like_DNA-bd_sf"/>
</dbReference>
<evidence type="ECO:0000256" key="3">
    <source>
        <dbReference type="ARBA" id="ARBA00022927"/>
    </source>
</evidence>
<keyword evidence="5" id="KW-1185">Reference proteome</keyword>